<sequence>MAEVIDPQQANMHGARLIAADVGGTHARVALVNAAPGCAPVLERVNKYTCMDFPDLAAVLRAFMQAAGVHDTAHAAIAIAGYVDGDNLINTNLPWQVSLARTREATGLRNLVLINDFEALACAIPHVDPAAAVLLAGTPAMRGDGATLVLGPGTGFGAALCLPGTPSRVLATEAGHASLAPGNECEIEVLRWLLQRGSHVDNEAILSGPGLVNAYAALCDLRGAAPAMNQPSHIAAAALQGDDRLAVQALSMFCALLGSLAGDLVLSLGASEVYIAGGIPSQIMPFLTRSNFVARFLNKGRMRTVLDRVPVWVIEHGQLGVIGAASWYADHCLRV</sequence>
<dbReference type="InterPro" id="IPR043129">
    <property type="entry name" value="ATPase_NBD"/>
</dbReference>
<proteinExistence type="inferred from homology"/>
<dbReference type="EMBL" id="BAAAEU010000024">
    <property type="protein sequence ID" value="GAA0721882.1"/>
    <property type="molecule type" value="Genomic_DNA"/>
</dbReference>
<evidence type="ECO:0000256" key="5">
    <source>
        <dbReference type="RuleBase" id="RU004046"/>
    </source>
</evidence>
<dbReference type="CDD" id="cd24008">
    <property type="entry name" value="ASKHA_NBD_GLK"/>
    <property type="match status" value="1"/>
</dbReference>
<dbReference type="InterPro" id="IPR050201">
    <property type="entry name" value="Bacterial_glucokinase"/>
</dbReference>
<dbReference type="NCBIfam" id="TIGR00749">
    <property type="entry name" value="glk"/>
    <property type="match status" value="1"/>
</dbReference>
<dbReference type="Gene3D" id="3.30.420.40">
    <property type="match status" value="1"/>
</dbReference>
<dbReference type="Proteomes" id="UP001501523">
    <property type="component" value="Unassembled WGS sequence"/>
</dbReference>
<dbReference type="PANTHER" id="PTHR47690:SF1">
    <property type="entry name" value="GLUCOKINASE"/>
    <property type="match status" value="1"/>
</dbReference>
<comment type="caution">
    <text evidence="6">The sequence shown here is derived from an EMBL/GenBank/DDBJ whole genome shotgun (WGS) entry which is preliminary data.</text>
</comment>
<comment type="similarity">
    <text evidence="5">Belongs to the bacterial glucokinase family.</text>
</comment>
<dbReference type="NCBIfam" id="NF009073">
    <property type="entry name" value="PRK12408.1"/>
    <property type="match status" value="1"/>
</dbReference>
<organism evidence="6 7">
    <name type="scientific">Dokdonella soli</name>
    <dbReference type="NCBI Taxonomy" id="529810"/>
    <lineage>
        <taxon>Bacteria</taxon>
        <taxon>Pseudomonadati</taxon>
        <taxon>Pseudomonadota</taxon>
        <taxon>Gammaproteobacteria</taxon>
        <taxon>Lysobacterales</taxon>
        <taxon>Rhodanobacteraceae</taxon>
        <taxon>Dokdonella</taxon>
    </lineage>
</organism>
<name>A0ABN1IVJ3_9GAMM</name>
<dbReference type="PANTHER" id="PTHR47690">
    <property type="entry name" value="GLUCOKINASE"/>
    <property type="match status" value="1"/>
</dbReference>
<dbReference type="InterPro" id="IPR003836">
    <property type="entry name" value="Glucokinase"/>
</dbReference>
<dbReference type="Pfam" id="PF02685">
    <property type="entry name" value="Glucokinase"/>
    <property type="match status" value="1"/>
</dbReference>
<dbReference type="Gene3D" id="3.40.367.20">
    <property type="match status" value="1"/>
</dbReference>
<reference evidence="6 7" key="1">
    <citation type="journal article" date="2019" name="Int. J. Syst. Evol. Microbiol.">
        <title>The Global Catalogue of Microorganisms (GCM) 10K type strain sequencing project: providing services to taxonomists for standard genome sequencing and annotation.</title>
        <authorList>
            <consortium name="The Broad Institute Genomics Platform"/>
            <consortium name="The Broad Institute Genome Sequencing Center for Infectious Disease"/>
            <person name="Wu L."/>
            <person name="Ma J."/>
        </authorList>
    </citation>
    <scope>NUCLEOTIDE SEQUENCE [LARGE SCALE GENOMIC DNA]</scope>
    <source>
        <strain evidence="6 7">JCM 15421</strain>
    </source>
</reference>
<evidence type="ECO:0000313" key="7">
    <source>
        <dbReference type="Proteomes" id="UP001501523"/>
    </source>
</evidence>
<keyword evidence="4" id="KW-0067">ATP-binding</keyword>
<evidence type="ECO:0000256" key="4">
    <source>
        <dbReference type="ARBA" id="ARBA00022840"/>
    </source>
</evidence>
<evidence type="ECO:0000313" key="6">
    <source>
        <dbReference type="EMBL" id="GAA0721882.1"/>
    </source>
</evidence>
<keyword evidence="7" id="KW-1185">Reference proteome</keyword>
<keyword evidence="1" id="KW-0808">Transferase</keyword>
<evidence type="ECO:0000256" key="1">
    <source>
        <dbReference type="ARBA" id="ARBA00022679"/>
    </source>
</evidence>
<dbReference type="SUPFAM" id="SSF53067">
    <property type="entry name" value="Actin-like ATPase domain"/>
    <property type="match status" value="1"/>
</dbReference>
<evidence type="ECO:0000256" key="3">
    <source>
        <dbReference type="ARBA" id="ARBA00022777"/>
    </source>
</evidence>
<gene>
    <name evidence="6" type="ORF">GCM10009105_32590</name>
</gene>
<evidence type="ECO:0000256" key="2">
    <source>
        <dbReference type="ARBA" id="ARBA00022741"/>
    </source>
</evidence>
<keyword evidence="2" id="KW-0547">Nucleotide-binding</keyword>
<protein>
    <submittedName>
        <fullName evidence="6">Glucokinase family protein</fullName>
    </submittedName>
</protein>
<accession>A0ABN1IVJ3</accession>
<keyword evidence="3" id="KW-0418">Kinase</keyword>